<dbReference type="HOGENOM" id="CLU_002865_7_1_7"/>
<evidence type="ECO:0000256" key="2">
    <source>
        <dbReference type="ARBA" id="ARBA00010790"/>
    </source>
</evidence>
<dbReference type="GO" id="GO:0050660">
    <property type="term" value="F:flavin adenine dinucleotide binding"/>
    <property type="evidence" value="ECO:0007669"/>
    <property type="project" value="InterPro"/>
</dbReference>
<dbReference type="PROSITE" id="PS00624">
    <property type="entry name" value="GMC_OXRED_2"/>
    <property type="match status" value="1"/>
</dbReference>
<dbReference type="PANTHER" id="PTHR11552">
    <property type="entry name" value="GLUCOSE-METHANOL-CHOLINE GMC OXIDOREDUCTASE"/>
    <property type="match status" value="1"/>
</dbReference>
<dbReference type="NCBIfam" id="TIGR03970">
    <property type="entry name" value="Rv0697"/>
    <property type="match status" value="1"/>
</dbReference>
<dbReference type="SUPFAM" id="SSF54373">
    <property type="entry name" value="FAD-linked reductases, C-terminal domain"/>
    <property type="match status" value="1"/>
</dbReference>
<keyword evidence="10" id="KW-1185">Reference proteome</keyword>
<comment type="similarity">
    <text evidence="2 6">Belongs to the GMC oxidoreductase family.</text>
</comment>
<evidence type="ECO:0000256" key="3">
    <source>
        <dbReference type="ARBA" id="ARBA00022630"/>
    </source>
</evidence>
<dbReference type="SUPFAM" id="SSF51905">
    <property type="entry name" value="FAD/NAD(P)-binding domain"/>
    <property type="match status" value="1"/>
</dbReference>
<comment type="cofactor">
    <cofactor evidence="1 5">
        <name>FAD</name>
        <dbReference type="ChEBI" id="CHEBI:57692"/>
    </cofactor>
</comment>
<proteinExistence type="inferred from homology"/>
<dbReference type="PATRIC" id="fig|1429439.4.peg.3082"/>
<feature type="domain" description="Glucose-methanol-choline oxidoreductase N-terminal" evidence="7">
    <location>
        <begin position="84"/>
        <end position="107"/>
    </location>
</feature>
<accession>W4M7F0</accession>
<evidence type="ECO:0000313" key="9">
    <source>
        <dbReference type="EMBL" id="ETX06269.1"/>
    </source>
</evidence>
<evidence type="ECO:0000259" key="7">
    <source>
        <dbReference type="PROSITE" id="PS00623"/>
    </source>
</evidence>
<dbReference type="Pfam" id="PF00732">
    <property type="entry name" value="GMC_oxred_N"/>
    <property type="match status" value="1"/>
</dbReference>
<evidence type="ECO:0000259" key="8">
    <source>
        <dbReference type="PROSITE" id="PS00624"/>
    </source>
</evidence>
<gene>
    <name evidence="9" type="ORF">ETSY2_18170</name>
</gene>
<dbReference type="AlphaFoldDB" id="W4M7F0"/>
<name>W4M7F0_9BACT</name>
<protein>
    <recommendedName>
        <fullName evidence="7 8">Glucose-methanol-choline oxidoreductase N-terminal domain-containing protein</fullName>
    </recommendedName>
</protein>
<comment type="caution">
    <text evidence="9">The sequence shown here is derived from an EMBL/GenBank/DDBJ whole genome shotgun (WGS) entry which is preliminary data.</text>
</comment>
<dbReference type="Pfam" id="PF05199">
    <property type="entry name" value="GMC_oxred_C"/>
    <property type="match status" value="1"/>
</dbReference>
<evidence type="ECO:0000256" key="1">
    <source>
        <dbReference type="ARBA" id="ARBA00001974"/>
    </source>
</evidence>
<organism evidence="9 10">
    <name type="scientific">Candidatus Entotheonella gemina</name>
    <dbReference type="NCBI Taxonomy" id="1429439"/>
    <lineage>
        <taxon>Bacteria</taxon>
        <taxon>Pseudomonadati</taxon>
        <taxon>Nitrospinota/Tectimicrobiota group</taxon>
        <taxon>Candidatus Tectimicrobiota</taxon>
        <taxon>Candidatus Entotheonellia</taxon>
        <taxon>Candidatus Entotheonellales</taxon>
        <taxon>Candidatus Entotheonellaceae</taxon>
        <taxon>Candidatus Entotheonella</taxon>
    </lineage>
</organism>
<dbReference type="PANTHER" id="PTHR11552:SF147">
    <property type="entry name" value="CHOLINE DEHYDROGENASE, MITOCHONDRIAL"/>
    <property type="match status" value="1"/>
</dbReference>
<dbReference type="InterPro" id="IPR007867">
    <property type="entry name" value="GMC_OxRtase_C"/>
</dbReference>
<keyword evidence="3 6" id="KW-0285">Flavoprotein</keyword>
<reference evidence="9 10" key="1">
    <citation type="journal article" date="2014" name="Nature">
        <title>An environmental bacterial taxon with a large and distinct metabolic repertoire.</title>
        <authorList>
            <person name="Wilson M.C."/>
            <person name="Mori T."/>
            <person name="Ruckert C."/>
            <person name="Uria A.R."/>
            <person name="Helf M.J."/>
            <person name="Takada K."/>
            <person name="Gernert C."/>
            <person name="Steffens U.A."/>
            <person name="Heycke N."/>
            <person name="Schmitt S."/>
            <person name="Rinke C."/>
            <person name="Helfrich E.J."/>
            <person name="Brachmann A.O."/>
            <person name="Gurgui C."/>
            <person name="Wakimoto T."/>
            <person name="Kracht M."/>
            <person name="Crusemann M."/>
            <person name="Hentschel U."/>
            <person name="Abe I."/>
            <person name="Matsunaga S."/>
            <person name="Kalinowski J."/>
            <person name="Takeyama H."/>
            <person name="Piel J."/>
        </authorList>
    </citation>
    <scope>NUCLEOTIDE SEQUENCE [LARGE SCALE GENOMIC DNA]</scope>
    <source>
        <strain evidence="10">TSY2</strain>
    </source>
</reference>
<keyword evidence="4 5" id="KW-0274">FAD</keyword>
<feature type="binding site" evidence="5">
    <location>
        <begin position="94"/>
        <end position="97"/>
    </location>
    <ligand>
        <name>FAD</name>
        <dbReference type="ChEBI" id="CHEBI:57692"/>
    </ligand>
</feature>
<dbReference type="InterPro" id="IPR036188">
    <property type="entry name" value="FAD/NAD-bd_sf"/>
</dbReference>
<dbReference type="InterPro" id="IPR012132">
    <property type="entry name" value="GMC_OxRdtase"/>
</dbReference>
<feature type="binding site" evidence="5">
    <location>
        <position position="86"/>
    </location>
    <ligand>
        <name>FAD</name>
        <dbReference type="ChEBI" id="CHEBI:57692"/>
    </ligand>
</feature>
<evidence type="ECO:0000256" key="6">
    <source>
        <dbReference type="RuleBase" id="RU003968"/>
    </source>
</evidence>
<evidence type="ECO:0000313" key="10">
    <source>
        <dbReference type="Proteomes" id="UP000019140"/>
    </source>
</evidence>
<feature type="domain" description="Glucose-methanol-choline oxidoreductase N-terminal" evidence="8">
    <location>
        <begin position="257"/>
        <end position="271"/>
    </location>
</feature>
<evidence type="ECO:0000256" key="5">
    <source>
        <dbReference type="PIRSR" id="PIRSR000137-2"/>
    </source>
</evidence>
<dbReference type="GO" id="GO:0016614">
    <property type="term" value="F:oxidoreductase activity, acting on CH-OH group of donors"/>
    <property type="evidence" value="ECO:0007669"/>
    <property type="project" value="InterPro"/>
</dbReference>
<dbReference type="InterPro" id="IPR000172">
    <property type="entry name" value="GMC_OxRdtase_N"/>
</dbReference>
<dbReference type="PIRSF" id="PIRSF000137">
    <property type="entry name" value="Alcohol_oxidase"/>
    <property type="match status" value="1"/>
</dbReference>
<dbReference type="PROSITE" id="PS51257">
    <property type="entry name" value="PROKAR_LIPOPROTEIN"/>
    <property type="match status" value="1"/>
</dbReference>
<sequence>MKYDVIVIGAGSAGCVLATRLSDDPTCSVLLLEAGPDYPAFEHYPDDLKYGYDQTASAIDAPHNWSFVGTPTPEQGAAMPVPRGKVVGGSSAINGQVFLRGVPEDYDTWAAMGNDEWSFVKVLPAFRKQETDLDIRDDFHGFDGPIPVRRHPRDTWLPAQTAFYEACLAAGFPDDPDMNHPDSAGVGPIPMNNPDGVRMSTALTYLNPVRHRLNLTLKANVLVRRLLFDRNQITGVEVGSGGERFIVETDRVILTAGAIASPQLLLLSGVGPETHLREMGIPVTHALPGVGSNLRDHPNVRVPVKVRDDFPLDPKAPRTQLAVRYTATGSGDRNDMQILQSSFSSPIGGDPLEAEGIRFTCILELAVGAGDLKLASTDPSVQPLLTYNYLQDPWDLERMREGVRYCAQFLEHEAYRHIVAERLMPSDAELANNDALDDWMRRNVTTTQHISGTCKMGPASDPMAVVDQYCRIYGLEGLRVADASVMPDVIRANTNATTIMIAERVAEFIRQGW</sequence>
<dbReference type="Gene3D" id="3.30.410.40">
    <property type="match status" value="1"/>
</dbReference>
<dbReference type="PROSITE" id="PS00623">
    <property type="entry name" value="GMC_OXRED_1"/>
    <property type="match status" value="1"/>
</dbReference>
<dbReference type="InterPro" id="IPR023978">
    <property type="entry name" value="GMC_oxidoreductase_bact"/>
</dbReference>
<evidence type="ECO:0000256" key="4">
    <source>
        <dbReference type="ARBA" id="ARBA00022827"/>
    </source>
</evidence>
<feature type="binding site" evidence="5">
    <location>
        <position position="223"/>
    </location>
    <ligand>
        <name>FAD</name>
        <dbReference type="ChEBI" id="CHEBI:57692"/>
    </ligand>
</feature>
<dbReference type="EMBL" id="AZHX01000744">
    <property type="protein sequence ID" value="ETX06269.1"/>
    <property type="molecule type" value="Genomic_DNA"/>
</dbReference>
<dbReference type="Gene3D" id="3.50.50.60">
    <property type="entry name" value="FAD/NAD(P)-binding domain"/>
    <property type="match status" value="1"/>
</dbReference>
<dbReference type="Proteomes" id="UP000019140">
    <property type="component" value="Unassembled WGS sequence"/>
</dbReference>